<evidence type="ECO:0000256" key="3">
    <source>
        <dbReference type="ARBA" id="ARBA00022691"/>
    </source>
</evidence>
<keyword evidence="7 12" id="KW-0411">Iron-sulfur</keyword>
<dbReference type="InterPro" id="IPR040064">
    <property type="entry name" value="MoaA-like"/>
</dbReference>
<dbReference type="Pfam" id="PF04055">
    <property type="entry name" value="Radical_SAM"/>
    <property type="match status" value="1"/>
</dbReference>
<dbReference type="PANTHER" id="PTHR22960:SF0">
    <property type="entry name" value="MOLYBDENUM COFACTOR BIOSYNTHESIS PROTEIN 1"/>
    <property type="match status" value="1"/>
</dbReference>
<dbReference type="SFLD" id="SFLDG01383">
    <property type="entry name" value="cyclic_pyranopterin_phosphate"/>
    <property type="match status" value="1"/>
</dbReference>
<dbReference type="PROSITE" id="PS51918">
    <property type="entry name" value="RADICAL_SAM"/>
    <property type="match status" value="1"/>
</dbReference>
<dbReference type="CDD" id="cd01335">
    <property type="entry name" value="Radical_SAM"/>
    <property type="match status" value="1"/>
</dbReference>
<accession>A0ABW4YB47</accession>
<evidence type="ECO:0000256" key="7">
    <source>
        <dbReference type="ARBA" id="ARBA00023014"/>
    </source>
</evidence>
<dbReference type="InterPro" id="IPR013785">
    <property type="entry name" value="Aldolase_TIM"/>
</dbReference>
<dbReference type="PANTHER" id="PTHR22960">
    <property type="entry name" value="MOLYBDOPTERIN COFACTOR SYNTHESIS PROTEIN A"/>
    <property type="match status" value="1"/>
</dbReference>
<proteinExistence type="inferred from homology"/>
<feature type="binding site" evidence="12">
    <location>
        <position position="107"/>
    </location>
    <ligand>
        <name>GTP</name>
        <dbReference type="ChEBI" id="CHEBI:37565"/>
    </ligand>
</feature>
<evidence type="ECO:0000256" key="10">
    <source>
        <dbReference type="ARBA" id="ARBA00023239"/>
    </source>
</evidence>
<dbReference type="InterPro" id="IPR007197">
    <property type="entry name" value="rSAM"/>
</dbReference>
<feature type="binding site" evidence="12">
    <location>
        <position position="131"/>
    </location>
    <ligand>
        <name>S-adenosyl-L-methionine</name>
        <dbReference type="ChEBI" id="CHEBI:59789"/>
    </ligand>
</feature>
<dbReference type="GO" id="GO:0061798">
    <property type="term" value="F:GTP 3',8'-cyclase activity"/>
    <property type="evidence" value="ECO:0007669"/>
    <property type="project" value="UniProtKB-EC"/>
</dbReference>
<protein>
    <recommendedName>
        <fullName evidence="1 12">GTP 3',8-cyclase</fullName>
        <ecNumber evidence="1 12">4.1.99.22</ecNumber>
    </recommendedName>
    <alternativeName>
        <fullName evidence="12">Molybdenum cofactor biosynthesis protein A</fullName>
    </alternativeName>
</protein>
<dbReference type="CDD" id="cd21117">
    <property type="entry name" value="Twitch_MoaA"/>
    <property type="match status" value="1"/>
</dbReference>
<dbReference type="Gene3D" id="3.20.20.70">
    <property type="entry name" value="Aldolase class I"/>
    <property type="match status" value="1"/>
</dbReference>
<evidence type="ECO:0000256" key="1">
    <source>
        <dbReference type="ARBA" id="ARBA00012167"/>
    </source>
</evidence>
<organism evidence="14 15">
    <name type="scientific">Thiorhodococcus fuscus</name>
    <dbReference type="NCBI Taxonomy" id="527200"/>
    <lineage>
        <taxon>Bacteria</taxon>
        <taxon>Pseudomonadati</taxon>
        <taxon>Pseudomonadota</taxon>
        <taxon>Gammaproteobacteria</taxon>
        <taxon>Chromatiales</taxon>
        <taxon>Chromatiaceae</taxon>
        <taxon>Thiorhodococcus</taxon>
    </lineage>
</organism>
<dbReference type="InterPro" id="IPR006638">
    <property type="entry name" value="Elp3/MiaA/NifB-like_rSAM"/>
</dbReference>
<keyword evidence="8 12" id="KW-0342">GTP-binding</keyword>
<evidence type="ECO:0000256" key="6">
    <source>
        <dbReference type="ARBA" id="ARBA00023004"/>
    </source>
</evidence>
<dbReference type="InterPro" id="IPR050105">
    <property type="entry name" value="MoCo_biosynth_MoaA/MoaC"/>
</dbReference>
<feature type="binding site" evidence="12">
    <location>
        <position position="76"/>
    </location>
    <ligand>
        <name>GTP</name>
        <dbReference type="ChEBI" id="CHEBI:37565"/>
    </ligand>
</feature>
<dbReference type="SFLD" id="SFLDS00029">
    <property type="entry name" value="Radical_SAM"/>
    <property type="match status" value="1"/>
</dbReference>
<evidence type="ECO:0000256" key="4">
    <source>
        <dbReference type="ARBA" id="ARBA00022723"/>
    </source>
</evidence>
<comment type="catalytic activity">
    <reaction evidence="11 12">
        <text>GTP + AH2 + S-adenosyl-L-methionine = (8S)-3',8-cyclo-7,8-dihydroguanosine 5'-triphosphate + 5'-deoxyadenosine + L-methionine + A + H(+)</text>
        <dbReference type="Rhea" id="RHEA:49576"/>
        <dbReference type="ChEBI" id="CHEBI:13193"/>
        <dbReference type="ChEBI" id="CHEBI:15378"/>
        <dbReference type="ChEBI" id="CHEBI:17319"/>
        <dbReference type="ChEBI" id="CHEBI:17499"/>
        <dbReference type="ChEBI" id="CHEBI:37565"/>
        <dbReference type="ChEBI" id="CHEBI:57844"/>
        <dbReference type="ChEBI" id="CHEBI:59789"/>
        <dbReference type="ChEBI" id="CHEBI:131766"/>
        <dbReference type="EC" id="4.1.99.22"/>
    </reaction>
</comment>
<comment type="subunit">
    <text evidence="12">Monomer and homodimer.</text>
</comment>
<evidence type="ECO:0000256" key="9">
    <source>
        <dbReference type="ARBA" id="ARBA00023150"/>
    </source>
</evidence>
<keyword evidence="9 12" id="KW-0501">Molybdenum cofactor biosynthesis</keyword>
<feature type="binding site" evidence="12">
    <location>
        <position position="283"/>
    </location>
    <ligand>
        <name>[4Fe-4S] cluster</name>
        <dbReference type="ChEBI" id="CHEBI:49883"/>
        <label>2</label>
        <note>4Fe-4S-substrate</note>
    </ligand>
</feature>
<feature type="binding site" evidence="12">
    <location>
        <position position="202"/>
    </location>
    <ligand>
        <name>S-adenosyl-L-methionine</name>
        <dbReference type="ChEBI" id="CHEBI:59789"/>
    </ligand>
</feature>
<dbReference type="EC" id="4.1.99.22" evidence="1 12"/>
<dbReference type="SFLD" id="SFLDG01386">
    <property type="entry name" value="main_SPASM_domain-containing"/>
    <property type="match status" value="1"/>
</dbReference>
<dbReference type="InterPro" id="IPR013483">
    <property type="entry name" value="MoaA"/>
</dbReference>
<dbReference type="NCBIfam" id="TIGR02666">
    <property type="entry name" value="moaA"/>
    <property type="match status" value="1"/>
</dbReference>
<dbReference type="InterPro" id="IPR000385">
    <property type="entry name" value="MoaA_NifB_PqqE_Fe-S-bd_CS"/>
</dbReference>
<feature type="binding site" evidence="12">
    <location>
        <position position="269"/>
    </location>
    <ligand>
        <name>[4Fe-4S] cluster</name>
        <dbReference type="ChEBI" id="CHEBI:49883"/>
        <label>2</label>
        <note>4Fe-4S-substrate</note>
    </ligand>
</feature>
<dbReference type="SMART" id="SM00729">
    <property type="entry name" value="Elp3"/>
    <property type="match status" value="1"/>
</dbReference>
<reference evidence="15" key="1">
    <citation type="journal article" date="2019" name="Int. J. Syst. Evol. Microbiol.">
        <title>The Global Catalogue of Microorganisms (GCM) 10K type strain sequencing project: providing services to taxonomists for standard genome sequencing and annotation.</title>
        <authorList>
            <consortium name="The Broad Institute Genomics Platform"/>
            <consortium name="The Broad Institute Genome Sequencing Center for Infectious Disease"/>
            <person name="Wu L."/>
            <person name="Ma J."/>
        </authorList>
    </citation>
    <scope>NUCLEOTIDE SEQUENCE [LARGE SCALE GENOMIC DNA]</scope>
    <source>
        <strain evidence="15">KACC 12597</strain>
    </source>
</reference>
<sequence>MNPSTRKTIDAGSALTDRFGRRIHYVRLSITDRCDLRCVYCMSEDMKFLPRNQLLTLEEMARLGRCFSELGVTRIRITGGEPLVRRNAIWLFERLGEIPGIQDLALTTNGSQLRQHAPALKNAGVKRINVSLDSLRPERFRRITRLGDIDKTLDGIQAAIRCGFERVKLNSVILKNRNHDEILDLTRFAIDQGIDLSFIEEMPLGVIADHDRAEAYYPSDAIRRDLEGAFELLPTTEITGGPSKYYRIAGTETRVGFISPHSHNFCGDCNRVRVTAEGRLLLCLGQEHSVDLRRALRANPCDDAPVKQTIVSAMDLKPRGHDFNLSGQPLVLRHMNVTGG</sequence>
<feature type="binding site" evidence="12">
    <location>
        <position position="40"/>
    </location>
    <ligand>
        <name>S-adenosyl-L-methionine</name>
        <dbReference type="ChEBI" id="CHEBI:59789"/>
    </ligand>
</feature>
<feature type="binding site" evidence="12">
    <location>
        <position position="41"/>
    </location>
    <ligand>
        <name>[4Fe-4S] cluster</name>
        <dbReference type="ChEBI" id="CHEBI:49883"/>
        <label>1</label>
        <note>4Fe-4S-S-AdoMet</note>
    </ligand>
</feature>
<feature type="binding site" evidence="12">
    <location>
        <position position="38"/>
    </location>
    <ligand>
        <name>[4Fe-4S] cluster</name>
        <dbReference type="ChEBI" id="CHEBI:49883"/>
        <label>1</label>
        <note>4Fe-4S-S-AdoMet</note>
    </ligand>
</feature>
<keyword evidence="3 12" id="KW-0949">S-adenosyl-L-methionine</keyword>
<dbReference type="HAMAP" id="MF_01225_B">
    <property type="entry name" value="MoaA_B"/>
    <property type="match status" value="1"/>
</dbReference>
<keyword evidence="6 12" id="KW-0408">Iron</keyword>
<evidence type="ECO:0000256" key="8">
    <source>
        <dbReference type="ARBA" id="ARBA00023134"/>
    </source>
</evidence>
<feature type="binding site" evidence="12">
    <location>
        <position position="27"/>
    </location>
    <ligand>
        <name>GTP</name>
        <dbReference type="ChEBI" id="CHEBI:37565"/>
    </ligand>
</feature>
<dbReference type="Proteomes" id="UP001597337">
    <property type="component" value="Unassembled WGS sequence"/>
</dbReference>
<feature type="binding site" evidence="12">
    <location>
        <position position="168"/>
    </location>
    <ligand>
        <name>GTP</name>
        <dbReference type="ChEBI" id="CHEBI:37565"/>
    </ligand>
</feature>
<comment type="cofactor">
    <cofactor evidence="12">
        <name>[4Fe-4S] cluster</name>
        <dbReference type="ChEBI" id="CHEBI:49883"/>
    </cofactor>
    <text evidence="12">Binds 2 [4Fe-4S] clusters. Binds 1 [4Fe-4S] cluster coordinated with 3 cysteines and an exchangeable S-adenosyl-L-methionine and 1 [4Fe-4S] cluster coordinated with 3 cysteines and the GTP-derived substrate.</text>
</comment>
<dbReference type="SFLD" id="SFLDG01067">
    <property type="entry name" value="SPASM/twitch_domain_containing"/>
    <property type="match status" value="1"/>
</dbReference>
<dbReference type="PROSITE" id="PS01305">
    <property type="entry name" value="MOAA_NIFB_PQQE"/>
    <property type="match status" value="1"/>
</dbReference>
<dbReference type="InterPro" id="IPR058240">
    <property type="entry name" value="rSAM_sf"/>
</dbReference>
<comment type="similarity">
    <text evidence="12">Belongs to the radical SAM superfamily. MoaA family.</text>
</comment>
<dbReference type="Pfam" id="PF06463">
    <property type="entry name" value="Mob_synth_C"/>
    <property type="match status" value="1"/>
</dbReference>
<evidence type="ECO:0000256" key="11">
    <source>
        <dbReference type="ARBA" id="ARBA00048697"/>
    </source>
</evidence>
<evidence type="ECO:0000313" key="15">
    <source>
        <dbReference type="Proteomes" id="UP001597337"/>
    </source>
</evidence>
<evidence type="ECO:0000256" key="12">
    <source>
        <dbReference type="HAMAP-Rule" id="MF_01225"/>
    </source>
</evidence>
<dbReference type="RefSeq" id="WP_386027721.1">
    <property type="nucleotide sequence ID" value="NZ_JBHUHX010000040.1"/>
</dbReference>
<dbReference type="EMBL" id="JBHUHX010000040">
    <property type="protein sequence ID" value="MFD2113054.1"/>
    <property type="molecule type" value="Genomic_DNA"/>
</dbReference>
<feature type="binding site" evidence="12">
    <location>
        <position position="80"/>
    </location>
    <ligand>
        <name>S-adenosyl-L-methionine</name>
        <dbReference type="ChEBI" id="CHEBI:59789"/>
    </ligand>
</feature>
<keyword evidence="5 12" id="KW-0547">Nucleotide-binding</keyword>
<keyword evidence="4 12" id="KW-0479">Metal-binding</keyword>
<gene>
    <name evidence="12 14" type="primary">moaA</name>
    <name evidence="14" type="ORF">ACFSJC_14480</name>
</gene>
<comment type="caution">
    <text evidence="14">The sequence shown here is derived from an EMBL/GenBank/DDBJ whole genome shotgun (WGS) entry which is preliminary data.</text>
</comment>
<keyword evidence="15" id="KW-1185">Reference proteome</keyword>
<feature type="binding site" evidence="12">
    <location>
        <position position="266"/>
    </location>
    <ligand>
        <name>[4Fe-4S] cluster</name>
        <dbReference type="ChEBI" id="CHEBI:49883"/>
        <label>2</label>
        <note>4Fe-4S-substrate</note>
    </ligand>
</feature>
<feature type="binding site" evidence="12">
    <location>
        <begin position="271"/>
        <end position="273"/>
    </location>
    <ligand>
        <name>GTP</name>
        <dbReference type="ChEBI" id="CHEBI:37565"/>
    </ligand>
</feature>
<keyword evidence="10 12" id="KW-0456">Lyase</keyword>
<dbReference type="SUPFAM" id="SSF102114">
    <property type="entry name" value="Radical SAM enzymes"/>
    <property type="match status" value="1"/>
</dbReference>
<name>A0ABW4YB47_9GAMM</name>
<evidence type="ECO:0000256" key="2">
    <source>
        <dbReference type="ARBA" id="ARBA00022485"/>
    </source>
</evidence>
<comment type="pathway">
    <text evidence="12">Cofactor biosynthesis; molybdopterin biosynthesis.</text>
</comment>
<evidence type="ECO:0000259" key="13">
    <source>
        <dbReference type="PROSITE" id="PS51918"/>
    </source>
</evidence>
<evidence type="ECO:0000313" key="14">
    <source>
        <dbReference type="EMBL" id="MFD2113054.1"/>
    </source>
</evidence>
<keyword evidence="2 12" id="KW-0004">4Fe-4S</keyword>
<comment type="function">
    <text evidence="12">Catalyzes the cyclization of GTP to (8S)-3',8-cyclo-7,8-dihydroguanosine 5'-triphosphate.</text>
</comment>
<feature type="binding site" evidence="12">
    <location>
        <position position="34"/>
    </location>
    <ligand>
        <name>[4Fe-4S] cluster</name>
        <dbReference type="ChEBI" id="CHEBI:49883"/>
        <label>1</label>
        <note>4Fe-4S-S-AdoMet</note>
    </ligand>
</feature>
<feature type="domain" description="Radical SAM core" evidence="13">
    <location>
        <begin position="18"/>
        <end position="243"/>
    </location>
</feature>
<dbReference type="InterPro" id="IPR010505">
    <property type="entry name" value="MoaA_twitch"/>
</dbReference>
<evidence type="ECO:0000256" key="5">
    <source>
        <dbReference type="ARBA" id="ARBA00022741"/>
    </source>
</evidence>